<dbReference type="eggNOG" id="ENOG50315PK">
    <property type="taxonomic scope" value="Bacteria"/>
</dbReference>
<dbReference type="KEGG" id="dma:DMR_03740"/>
<protein>
    <submittedName>
        <fullName evidence="1">Uncharacterized protein</fullName>
    </submittedName>
</protein>
<reference evidence="1 2" key="1">
    <citation type="journal article" date="2009" name="Genome Res.">
        <title>Whole genome sequence of Desulfovibrio magneticus strain RS-1 revealed common gene clusters in magnetotactic bacteria.</title>
        <authorList>
            <person name="Nakazawa H."/>
            <person name="Arakaki A."/>
            <person name="Narita-Yamada S."/>
            <person name="Yashiro I."/>
            <person name="Jinno K."/>
            <person name="Aoki N."/>
            <person name="Tsuruyama A."/>
            <person name="Okamura Y."/>
            <person name="Tanikawa S."/>
            <person name="Fujita N."/>
            <person name="Takeyama H."/>
            <person name="Matsunaga T."/>
        </authorList>
    </citation>
    <scope>NUCLEOTIDE SEQUENCE [LARGE SCALE GENOMIC DNA]</scope>
    <source>
        <strain evidence="2">ATCC 700980 / DSM 13731 / RS-1</strain>
    </source>
</reference>
<dbReference type="Proteomes" id="UP000009071">
    <property type="component" value="Chromosome"/>
</dbReference>
<organism evidence="1 2">
    <name type="scientific">Solidesulfovibrio magneticus (strain ATCC 700980 / DSM 13731 / RS-1)</name>
    <name type="common">Desulfovibrio magneticus</name>
    <dbReference type="NCBI Taxonomy" id="573370"/>
    <lineage>
        <taxon>Bacteria</taxon>
        <taxon>Pseudomonadati</taxon>
        <taxon>Thermodesulfobacteriota</taxon>
        <taxon>Desulfovibrionia</taxon>
        <taxon>Desulfovibrionales</taxon>
        <taxon>Desulfovibrionaceae</taxon>
        <taxon>Solidesulfovibrio</taxon>
    </lineage>
</organism>
<dbReference type="EMBL" id="AP010904">
    <property type="protein sequence ID" value="BAH73865.1"/>
    <property type="molecule type" value="Genomic_DNA"/>
</dbReference>
<gene>
    <name evidence="1" type="ordered locus">DMR_03740</name>
</gene>
<accession>C4XH97</accession>
<dbReference type="STRING" id="573370.DMR_03740"/>
<dbReference type="HOGENOM" id="CLU_1545187_0_0_7"/>
<evidence type="ECO:0000313" key="1">
    <source>
        <dbReference type="EMBL" id="BAH73865.1"/>
    </source>
</evidence>
<sequence>MPVYGAFARLGKKRADMQTTAAHVDILRAAAAFSSIARYNGTMPRRQALHYDKTRLAELEDAGFLERVKLSFPCGKDVEGWRITAGGRFALAGEDAACALEPEHLRILSDIYHYSKLSKNRGMMPKELAGEFDGDDVRDLFLHGYLLRINLKGTVKAKGWVVSQKGLDALRRVGHRAPACAEDGPRTTAS</sequence>
<name>C4XH97_SOLM1</name>
<keyword evidence="2" id="KW-1185">Reference proteome</keyword>
<dbReference type="AlphaFoldDB" id="C4XH97"/>
<evidence type="ECO:0000313" key="2">
    <source>
        <dbReference type="Proteomes" id="UP000009071"/>
    </source>
</evidence>
<proteinExistence type="predicted"/>